<evidence type="ECO:0000313" key="1">
    <source>
        <dbReference type="EMBL" id="PPQ82831.1"/>
    </source>
</evidence>
<evidence type="ECO:0008006" key="3">
    <source>
        <dbReference type="Google" id="ProtNLM"/>
    </source>
</evidence>
<reference evidence="1 2" key="1">
    <citation type="journal article" date="2018" name="Evol. Lett.">
        <title>Horizontal gene cluster transfer increased hallucinogenic mushroom diversity.</title>
        <authorList>
            <person name="Reynolds H.T."/>
            <person name="Vijayakumar V."/>
            <person name="Gluck-Thaler E."/>
            <person name="Korotkin H.B."/>
            <person name="Matheny P.B."/>
            <person name="Slot J.C."/>
        </authorList>
    </citation>
    <scope>NUCLEOTIDE SEQUENCE [LARGE SCALE GENOMIC DNA]</scope>
    <source>
        <strain evidence="1 2">2631</strain>
    </source>
</reference>
<gene>
    <name evidence="1" type="ORF">CVT25_009206</name>
</gene>
<dbReference type="STRING" id="93625.A0A409WWI9"/>
<dbReference type="OrthoDB" id="2745898at2759"/>
<evidence type="ECO:0000313" key="2">
    <source>
        <dbReference type="Proteomes" id="UP000283269"/>
    </source>
</evidence>
<sequence>MVYLTFDVYEIIIDMLAEIHILSLKSCSLVCNDFARLCRKHIFHSIELDSTERRYTRRFDRLLNRSPSTANYVRSLTFVYNTARRNVGPPVLHSLHRVKDFTLRLTDGKENYCGDPQYDWEKLPSRHRSYFYSFIQSNSIEQLSLVNIQNLPATILTYFPHLTSLKVDNVSILDAPLESGFSGPMGVPKLISIWSRQSNLGPLRKLLSYDQPNTTPVLDLTGLENMGVSLEGGHTGMDVIRHLLQHSQNLKCLSLSASYDSYLNFKGNLASSLTHGSLKTLKMMKIMTMVEDQRTDPYLYFVEELEQIGGQNVLETLSIEVDIETNARPTTELSKWAQLDRTLSAADAFPYLRSVSLEITIWRSSPDPNGLQARFEEIGREGFRWLRGNEKLEFIFKVAISDV</sequence>
<dbReference type="InParanoid" id="A0A409WWI9"/>
<proteinExistence type="predicted"/>
<protein>
    <recommendedName>
        <fullName evidence="3">F-box domain-containing protein</fullName>
    </recommendedName>
</protein>
<dbReference type="AlphaFoldDB" id="A0A409WWI9"/>
<organism evidence="1 2">
    <name type="scientific">Psilocybe cyanescens</name>
    <dbReference type="NCBI Taxonomy" id="93625"/>
    <lineage>
        <taxon>Eukaryota</taxon>
        <taxon>Fungi</taxon>
        <taxon>Dikarya</taxon>
        <taxon>Basidiomycota</taxon>
        <taxon>Agaricomycotina</taxon>
        <taxon>Agaricomycetes</taxon>
        <taxon>Agaricomycetidae</taxon>
        <taxon>Agaricales</taxon>
        <taxon>Agaricineae</taxon>
        <taxon>Strophariaceae</taxon>
        <taxon>Psilocybe</taxon>
    </lineage>
</organism>
<name>A0A409WWI9_PSICY</name>
<accession>A0A409WWI9</accession>
<comment type="caution">
    <text evidence="1">The sequence shown here is derived from an EMBL/GenBank/DDBJ whole genome shotgun (WGS) entry which is preliminary data.</text>
</comment>
<keyword evidence="2" id="KW-1185">Reference proteome</keyword>
<dbReference type="EMBL" id="NHYD01003092">
    <property type="protein sequence ID" value="PPQ82831.1"/>
    <property type="molecule type" value="Genomic_DNA"/>
</dbReference>
<dbReference type="Proteomes" id="UP000283269">
    <property type="component" value="Unassembled WGS sequence"/>
</dbReference>